<keyword evidence="3" id="KW-1185">Reference proteome</keyword>
<proteinExistence type="predicted"/>
<dbReference type="SUPFAM" id="SSF52540">
    <property type="entry name" value="P-loop containing nucleoside triphosphate hydrolases"/>
    <property type="match status" value="1"/>
</dbReference>
<sequence>MHRAISSKWLGSSLRTAERSSSLQIPLFLCPAFGNRHHHNLSRPRATFTARPPSWKTPRRCLQTQSEPADSALTEPSEVSESDPVPIRNLPSQCTGCGALSQTFASDQPGYYDLGRKAVRWYLGLEKSRSKKALRDREADAVYQDVLQRFDEAEVEKLGLDVEDIAPTLAAQPEVEPQERPLKVPLCDRCHNLMHHQTGNPIFHPTMDSIRDTLAESPYKYNHVYHVLDAADFPMSILPQIHQLLDLMPLRTKNRRAKNGKFFHNQKTEMSFIITRSDLLAPTKPQVDRLVPYLREVLRDALGRAGRELRLGNVRCVSARRSWWTKELKEDIWKRGGAGWMVGKVNVGKSQLFEAVFPKGRMDWDPSHHQISIDMYGKEITKPESASAETAGFEGSVSDLGARMEDEDMDELSLLPPAAPESQYPAMPLVSDLPGTTASPIRVPFGNGRGELIDLPGVERTGLEKYVQPEHHSSLVMRSRIVPEQMVVKQGKSILLGGLIRITPRVPGPIVLSYAFTPIQPHLTATEKADELQRQVSELNVDTITAPGTGETIKLAGSYPLKWDVTKERSGPITRRDAVGMKVDRLPYRVLATDILIEGVGWVEVVAQVRKKDLYSRPAPVEEDMSRMESSSSWDQPEARAESKAEVEPETTKPSSSALERLEALAEDPSKRKKTYVPPRVAAAPIKADDEPNWPIVDVYSPEGKFIGCRKPLNGWLLNKPLVTVAQQRKRPRKSMKGQKKLEKSIRRVQTG</sequence>
<dbReference type="Proteomes" id="UP001390339">
    <property type="component" value="Unassembled WGS sequence"/>
</dbReference>
<dbReference type="PANTHER" id="PTHR46434">
    <property type="entry name" value="GENETIC INTERACTOR OF PROHIBITINS 3, MITOCHONDRIAL"/>
    <property type="match status" value="1"/>
</dbReference>
<organism evidence="2 3">
    <name type="scientific">Apiospora arundinis</name>
    <dbReference type="NCBI Taxonomy" id="335852"/>
    <lineage>
        <taxon>Eukaryota</taxon>
        <taxon>Fungi</taxon>
        <taxon>Dikarya</taxon>
        <taxon>Ascomycota</taxon>
        <taxon>Pezizomycotina</taxon>
        <taxon>Sordariomycetes</taxon>
        <taxon>Xylariomycetidae</taxon>
        <taxon>Amphisphaeriales</taxon>
        <taxon>Apiosporaceae</taxon>
        <taxon>Apiospora</taxon>
    </lineage>
</organism>
<feature type="compositionally biased region" description="Basic and acidic residues" evidence="1">
    <location>
        <begin position="637"/>
        <end position="651"/>
    </location>
</feature>
<dbReference type="InterPro" id="IPR027417">
    <property type="entry name" value="P-loop_NTPase"/>
</dbReference>
<name>A0ABR2IFK6_9PEZI</name>
<dbReference type="Gene3D" id="3.40.50.300">
    <property type="entry name" value="P-loop containing nucleotide triphosphate hydrolases"/>
    <property type="match status" value="1"/>
</dbReference>
<comment type="caution">
    <text evidence="2">The sequence shown here is derived from an EMBL/GenBank/DDBJ whole genome shotgun (WGS) entry which is preliminary data.</text>
</comment>
<feature type="region of interest" description="Disordered" evidence="1">
    <location>
        <begin position="621"/>
        <end position="659"/>
    </location>
</feature>
<evidence type="ECO:0000256" key="1">
    <source>
        <dbReference type="SAM" id="MobiDB-lite"/>
    </source>
</evidence>
<dbReference type="InterPro" id="IPR050896">
    <property type="entry name" value="Mito_lipid_metab_GTPase"/>
</dbReference>
<accession>A0ABR2IFK6</accession>
<evidence type="ECO:0000313" key="3">
    <source>
        <dbReference type="Proteomes" id="UP001390339"/>
    </source>
</evidence>
<feature type="region of interest" description="Disordered" evidence="1">
    <location>
        <begin position="43"/>
        <end position="85"/>
    </location>
</feature>
<feature type="compositionally biased region" description="Basic residues" evidence="1">
    <location>
        <begin position="728"/>
        <end position="739"/>
    </location>
</feature>
<dbReference type="EMBL" id="JAPCWZ010000005">
    <property type="protein sequence ID" value="KAK8862351.1"/>
    <property type="molecule type" value="Genomic_DNA"/>
</dbReference>
<protein>
    <submittedName>
        <fullName evidence="2">DUF974 domain-containing protein</fullName>
    </submittedName>
</protein>
<evidence type="ECO:0000313" key="2">
    <source>
        <dbReference type="EMBL" id="KAK8862351.1"/>
    </source>
</evidence>
<reference evidence="2 3" key="1">
    <citation type="journal article" date="2024" name="IMA Fungus">
        <title>Apiospora arundinis, a panoply of carbohydrate-active enzymes and secondary metabolites.</title>
        <authorList>
            <person name="Sorensen T."/>
            <person name="Petersen C."/>
            <person name="Muurmann A.T."/>
            <person name="Christiansen J.V."/>
            <person name="Brundto M.L."/>
            <person name="Overgaard C.K."/>
            <person name="Boysen A.T."/>
            <person name="Wollenberg R.D."/>
            <person name="Larsen T.O."/>
            <person name="Sorensen J.L."/>
            <person name="Nielsen K.L."/>
            <person name="Sondergaard T.E."/>
        </authorList>
    </citation>
    <scope>NUCLEOTIDE SEQUENCE [LARGE SCALE GENOMIC DNA]</scope>
    <source>
        <strain evidence="2 3">AAU 773</strain>
    </source>
</reference>
<dbReference type="PANTHER" id="PTHR46434:SF1">
    <property type="entry name" value="GENETIC INTERACTOR OF PROHIBITINS 3, MITOCHONDRIAL"/>
    <property type="match status" value="1"/>
</dbReference>
<gene>
    <name evidence="2" type="ORF">PGQ11_008586</name>
</gene>
<feature type="region of interest" description="Disordered" evidence="1">
    <location>
        <begin position="727"/>
        <end position="752"/>
    </location>
</feature>